<comment type="catalytic activity">
    <reaction evidence="9">
        <text>DNA(n) + a 2'-deoxyribonucleoside 5'-triphosphate = DNA(n+1) + diphosphate</text>
        <dbReference type="Rhea" id="RHEA:22508"/>
        <dbReference type="Rhea" id="RHEA-COMP:17339"/>
        <dbReference type="Rhea" id="RHEA-COMP:17340"/>
        <dbReference type="ChEBI" id="CHEBI:33019"/>
        <dbReference type="ChEBI" id="CHEBI:61560"/>
        <dbReference type="ChEBI" id="CHEBI:173112"/>
        <dbReference type="EC" id="2.7.7.49"/>
    </reaction>
</comment>
<dbReference type="InterPro" id="IPR051083">
    <property type="entry name" value="GrpII_Intron_Splice-Mob/Def"/>
</dbReference>
<dbReference type="InterPro" id="IPR043502">
    <property type="entry name" value="DNA/RNA_pol_sf"/>
</dbReference>
<evidence type="ECO:0000256" key="4">
    <source>
        <dbReference type="ARBA" id="ARBA00022723"/>
    </source>
</evidence>
<keyword evidence="4" id="KW-0479">Metal-binding</keyword>
<keyword evidence="12" id="KW-1185">Reference proteome</keyword>
<evidence type="ECO:0000313" key="11">
    <source>
        <dbReference type="EMBL" id="RKN83677.1"/>
    </source>
</evidence>
<dbReference type="PANTHER" id="PTHR34047:SF7">
    <property type="entry name" value="RNA-DIRECTED DNA POLYMERASE"/>
    <property type="match status" value="1"/>
</dbReference>
<dbReference type="GO" id="GO:0003723">
    <property type="term" value="F:RNA binding"/>
    <property type="evidence" value="ECO:0007669"/>
    <property type="project" value="InterPro"/>
</dbReference>
<keyword evidence="2" id="KW-0808">Transferase</keyword>
<dbReference type="PANTHER" id="PTHR34047">
    <property type="entry name" value="NUCLEAR INTRON MATURASE 1, MITOCHONDRIAL-RELATED"/>
    <property type="match status" value="1"/>
</dbReference>
<sequence length="338" mass="39393">MEFEIYKKKFEAKALKTGLTDLEITDCLNYALPLIEKGLPVIYNTSHLSKLVGLRKTYVKRAAIYTKSYYRNFTIAKRSGMPREISEPLPNLKIIHKFILEEILENIKVSAFAKAYKKKSNILENTRYHINQNKVVTLDIENFFPSITTDKVENIFRGLGYSDLISNLLSKLCTLNNSLPQGAPTSPYLSNLFMKGFDSKLADFCLSKKIRYTRYADDITLSGDFNEKEAIDYISVLLKELDLDLNCKTKIMKRGQQQIVTGIVVNEKSQVPRKERLKLRQEIYHIKTKDLDSHKKFKQITQRNYLYHLYGKISYVVFVNPKDEEFIEYKKFLKTLMN</sequence>
<dbReference type="Pfam" id="PF00078">
    <property type="entry name" value="RVT_1"/>
    <property type="match status" value="1"/>
</dbReference>
<comment type="similarity">
    <text evidence="8">Belongs to the bacterial reverse transcriptase family.</text>
</comment>
<evidence type="ECO:0000256" key="1">
    <source>
        <dbReference type="ARBA" id="ARBA00012493"/>
    </source>
</evidence>
<accession>A0A3B0CH79</accession>
<dbReference type="GO" id="GO:0046872">
    <property type="term" value="F:metal ion binding"/>
    <property type="evidence" value="ECO:0007669"/>
    <property type="project" value="UniProtKB-KW"/>
</dbReference>
<evidence type="ECO:0000259" key="10">
    <source>
        <dbReference type="PROSITE" id="PS50878"/>
    </source>
</evidence>
<comment type="caution">
    <text evidence="11">The sequence shown here is derived from an EMBL/GenBank/DDBJ whole genome shotgun (WGS) entry which is preliminary data.</text>
</comment>
<dbReference type="GO" id="GO:0051607">
    <property type="term" value="P:defense response to virus"/>
    <property type="evidence" value="ECO:0007669"/>
    <property type="project" value="UniProtKB-KW"/>
</dbReference>
<keyword evidence="3" id="KW-0548">Nucleotidyltransferase</keyword>
<evidence type="ECO:0000256" key="3">
    <source>
        <dbReference type="ARBA" id="ARBA00022695"/>
    </source>
</evidence>
<evidence type="ECO:0000256" key="6">
    <source>
        <dbReference type="ARBA" id="ARBA00022918"/>
    </source>
</evidence>
<feature type="domain" description="Reverse transcriptase" evidence="10">
    <location>
        <begin position="1"/>
        <end position="265"/>
    </location>
</feature>
<evidence type="ECO:0000256" key="5">
    <source>
        <dbReference type="ARBA" id="ARBA00022842"/>
    </source>
</evidence>
<keyword evidence="6 11" id="KW-0695">RNA-directed DNA polymerase</keyword>
<gene>
    <name evidence="11" type="ORF">D7Z94_05230</name>
</gene>
<dbReference type="CDD" id="cd03487">
    <property type="entry name" value="RT_Bac_retron_II"/>
    <property type="match status" value="1"/>
</dbReference>
<dbReference type="AlphaFoldDB" id="A0A3B0CH79"/>
<dbReference type="EC" id="2.7.7.49" evidence="1"/>
<dbReference type="SUPFAM" id="SSF56672">
    <property type="entry name" value="DNA/RNA polymerases"/>
    <property type="match status" value="1"/>
</dbReference>
<dbReference type="PRINTS" id="PR00866">
    <property type="entry name" value="RNADNAPOLMS"/>
</dbReference>
<organism evidence="11 12">
    <name type="scientific">Ulvibacterium marinum</name>
    <dbReference type="NCBI Taxonomy" id="2419782"/>
    <lineage>
        <taxon>Bacteria</taxon>
        <taxon>Pseudomonadati</taxon>
        <taxon>Bacteroidota</taxon>
        <taxon>Flavobacteriia</taxon>
        <taxon>Flavobacteriales</taxon>
        <taxon>Flavobacteriaceae</taxon>
        <taxon>Ulvibacterium</taxon>
    </lineage>
</organism>
<evidence type="ECO:0000256" key="8">
    <source>
        <dbReference type="ARBA" id="ARBA00034120"/>
    </source>
</evidence>
<evidence type="ECO:0000256" key="9">
    <source>
        <dbReference type="ARBA" id="ARBA00048173"/>
    </source>
</evidence>
<evidence type="ECO:0000256" key="7">
    <source>
        <dbReference type="ARBA" id="ARBA00023118"/>
    </source>
</evidence>
<dbReference type="Proteomes" id="UP000276603">
    <property type="component" value="Unassembled WGS sequence"/>
</dbReference>
<evidence type="ECO:0000313" key="12">
    <source>
        <dbReference type="Proteomes" id="UP000276603"/>
    </source>
</evidence>
<evidence type="ECO:0000256" key="2">
    <source>
        <dbReference type="ARBA" id="ARBA00022679"/>
    </source>
</evidence>
<reference evidence="11 12" key="1">
    <citation type="submission" date="2018-10" db="EMBL/GenBank/DDBJ databases">
        <title>Ulvibacterium marinum gen. nov., sp. nov., a novel marine bacterium of the family Flavobacteriaceae, isolated from a culture of the green alga Ulva prolifera.</title>
        <authorList>
            <person name="Zhang Z."/>
        </authorList>
    </citation>
    <scope>NUCLEOTIDE SEQUENCE [LARGE SCALE GENOMIC DNA]</scope>
    <source>
        <strain evidence="11 12">CCMM003</strain>
    </source>
</reference>
<name>A0A3B0CH79_9FLAO</name>
<keyword evidence="5" id="KW-0460">Magnesium</keyword>
<keyword evidence="7" id="KW-0051">Antiviral defense</keyword>
<dbReference type="EMBL" id="RBCJ01000001">
    <property type="protein sequence ID" value="RKN83677.1"/>
    <property type="molecule type" value="Genomic_DNA"/>
</dbReference>
<dbReference type="RefSeq" id="WP_120710882.1">
    <property type="nucleotide sequence ID" value="NZ_RBCJ01000001.1"/>
</dbReference>
<dbReference type="InterPro" id="IPR000123">
    <property type="entry name" value="Reverse_transcriptase_msDNA"/>
</dbReference>
<dbReference type="PROSITE" id="PS50878">
    <property type="entry name" value="RT_POL"/>
    <property type="match status" value="1"/>
</dbReference>
<dbReference type="InterPro" id="IPR000477">
    <property type="entry name" value="RT_dom"/>
</dbReference>
<dbReference type="GO" id="GO:0003964">
    <property type="term" value="F:RNA-directed DNA polymerase activity"/>
    <property type="evidence" value="ECO:0007669"/>
    <property type="project" value="UniProtKB-KW"/>
</dbReference>
<proteinExistence type="inferred from homology"/>
<protein>
    <recommendedName>
        <fullName evidence="1">RNA-directed DNA polymerase</fullName>
        <ecNumber evidence="1">2.7.7.49</ecNumber>
    </recommendedName>
</protein>
<dbReference type="OrthoDB" id="9780724at2"/>